<dbReference type="EMBL" id="JACAZI010000006">
    <property type="protein sequence ID" value="KAF7358109.1"/>
    <property type="molecule type" value="Genomic_DNA"/>
</dbReference>
<sequence>MAFPFHSTWGTIFKVFNPDNPSHVALHAEMISTPNLSPETTLALKHLISALRRFPPEILAEIFLFCVADVQADDEPGIFMNQAPWVLGQVCGYWRKVACSTPRLWSQINIDFGPPSGSTNMIRLLELFLQRSGRCPLSVRVGSEDDKITSHPVLDMLMETSDRWEEAYFYLSPSLLFSLAPIKGHLGSLRGLEVCSYTVDGEEPHRIIEAFQIAPLLDSVRVTLENGVILRLPSEQLTYYRSKSEGFMKLAESLYCMRNLVVCFIEPYYKVLAGPLAIHLPNLRILHIYRGGIHHLPAMRATLLDSFIVPQLTVLRIECDENDDDIVSHLLALVLRSSCPLQNFSMILPRVIPGDILQFFQHTPKLAHIVLVGAPFTRLDVPNLRMLARIAASIPQLLPMFKWLEVAGKYLTPEVLAMVRWHLNHGLLLKGLSASLFKYRKRPVYRRLGGAALEALSEMRVEMA</sequence>
<proteinExistence type="predicted"/>
<dbReference type="Proteomes" id="UP000620124">
    <property type="component" value="Unassembled WGS sequence"/>
</dbReference>
<dbReference type="OrthoDB" id="3365698at2759"/>
<comment type="caution">
    <text evidence="1">The sequence shown here is derived from an EMBL/GenBank/DDBJ whole genome shotgun (WGS) entry which is preliminary data.</text>
</comment>
<evidence type="ECO:0000313" key="2">
    <source>
        <dbReference type="Proteomes" id="UP000620124"/>
    </source>
</evidence>
<reference evidence="1" key="1">
    <citation type="submission" date="2020-05" db="EMBL/GenBank/DDBJ databases">
        <title>Mycena genomes resolve the evolution of fungal bioluminescence.</title>
        <authorList>
            <person name="Tsai I.J."/>
        </authorList>
    </citation>
    <scope>NUCLEOTIDE SEQUENCE</scope>
    <source>
        <strain evidence="1">CCC161011</strain>
    </source>
</reference>
<gene>
    <name evidence="1" type="ORF">MVEN_00859000</name>
</gene>
<dbReference type="AlphaFoldDB" id="A0A8H6YFM7"/>
<protein>
    <submittedName>
        <fullName evidence="1">F-box domain-containing protein</fullName>
    </submittedName>
</protein>
<keyword evidence="2" id="KW-1185">Reference proteome</keyword>
<name>A0A8H6YFM7_9AGAR</name>
<accession>A0A8H6YFM7</accession>
<organism evidence="1 2">
    <name type="scientific">Mycena venus</name>
    <dbReference type="NCBI Taxonomy" id="2733690"/>
    <lineage>
        <taxon>Eukaryota</taxon>
        <taxon>Fungi</taxon>
        <taxon>Dikarya</taxon>
        <taxon>Basidiomycota</taxon>
        <taxon>Agaricomycotina</taxon>
        <taxon>Agaricomycetes</taxon>
        <taxon>Agaricomycetidae</taxon>
        <taxon>Agaricales</taxon>
        <taxon>Marasmiineae</taxon>
        <taxon>Mycenaceae</taxon>
        <taxon>Mycena</taxon>
    </lineage>
</organism>
<evidence type="ECO:0000313" key="1">
    <source>
        <dbReference type="EMBL" id="KAF7358109.1"/>
    </source>
</evidence>